<sequence>MSKLRVLLNWELNDLLKVIILITGMLLNALIIHRSYLNVSSSLTHFVGISTLRINPESTHTAMIIESLLQNLSFWMNSLSFLVLLGVITFRLDRDFGYANSLYSLPYSKTKILIAKLLAVLMFSLLLILLPFFSVTILANFTIIRYIPAILSSNPVTFRLIMVLYAILYSLALILLMSLLSPNVFIAFITSFLLLFAPIFLHLGVIPPALFIFASYEGGLSPIGQKFLISGILIPAILLLSSALLMNRRDIK</sequence>
<evidence type="ECO:0000313" key="2">
    <source>
        <dbReference type="EMBL" id="AMM53688.1"/>
    </source>
</evidence>
<dbReference type="GeneID" id="28490917"/>
<dbReference type="PATRIC" id="fig|1609559.3.peg.777"/>
<evidence type="ECO:0000313" key="3">
    <source>
        <dbReference type="Proteomes" id="UP000070587"/>
    </source>
</evidence>
<dbReference type="RefSeq" id="WP_068321154.1">
    <property type="nucleotide sequence ID" value="NZ_CP010835.1"/>
</dbReference>
<dbReference type="OrthoDB" id="101013at2157"/>
<feature type="transmembrane region" description="Helical" evidence="1">
    <location>
        <begin position="192"/>
        <end position="215"/>
    </location>
</feature>
<dbReference type="EMBL" id="CP010835">
    <property type="protein sequence ID" value="AMM53688.1"/>
    <property type="molecule type" value="Genomic_DNA"/>
</dbReference>
<dbReference type="Proteomes" id="UP000070587">
    <property type="component" value="Chromosome"/>
</dbReference>
<feature type="transmembrane region" description="Helical" evidence="1">
    <location>
        <begin position="156"/>
        <end position="180"/>
    </location>
</feature>
<keyword evidence="1" id="KW-0812">Transmembrane</keyword>
<feature type="transmembrane region" description="Helical" evidence="1">
    <location>
        <begin position="72"/>
        <end position="92"/>
    </location>
</feature>
<organism evidence="2 3">
    <name type="scientific">Pyrococcus kukulkanii</name>
    <dbReference type="NCBI Taxonomy" id="1609559"/>
    <lineage>
        <taxon>Archaea</taxon>
        <taxon>Methanobacteriati</taxon>
        <taxon>Methanobacteriota</taxon>
        <taxon>Thermococci</taxon>
        <taxon>Thermococcales</taxon>
        <taxon>Thermococcaceae</taxon>
        <taxon>Pyrococcus</taxon>
    </lineage>
</organism>
<dbReference type="KEGG" id="pyc:TQ32_03740"/>
<dbReference type="STRING" id="1609559.TQ32_03740"/>
<feature type="transmembrane region" description="Helical" evidence="1">
    <location>
        <begin position="113"/>
        <end position="144"/>
    </location>
</feature>
<protein>
    <submittedName>
        <fullName evidence="2">Uncharacterized protein</fullName>
    </submittedName>
</protein>
<accession>A0A127B8S7</accession>
<keyword evidence="1" id="KW-0472">Membrane</keyword>
<keyword evidence="1" id="KW-1133">Transmembrane helix</keyword>
<reference evidence="3" key="1">
    <citation type="submission" date="2015-02" db="EMBL/GenBank/DDBJ databases">
        <title>Pyrococcus kukulkanii sp. nov., a novel hyperthermophilic archaeon isolated from a deep-sea hydrothermal vent at the Guaymas Basin.</title>
        <authorList>
            <person name="Oger P.M."/>
            <person name="Callac N."/>
            <person name="Jebbar M."/>
            <person name="Godfroy A."/>
        </authorList>
    </citation>
    <scope>NUCLEOTIDE SEQUENCE [LARGE SCALE GENOMIC DNA]</scope>
    <source>
        <strain evidence="3">NCB100</strain>
    </source>
</reference>
<evidence type="ECO:0000256" key="1">
    <source>
        <dbReference type="SAM" id="Phobius"/>
    </source>
</evidence>
<feature type="transmembrane region" description="Helical" evidence="1">
    <location>
        <begin position="12"/>
        <end position="32"/>
    </location>
</feature>
<reference evidence="2 3" key="2">
    <citation type="journal article" date="2016" name="Int. J. Syst. Evol. Microbiol.">
        <title>Pyrococcus kukulkanii sp. nov., a hyperthermophilic, piezophilic archaeon isolated from a deep-sea hydrothermal vent.</title>
        <authorList>
            <person name="Callac N."/>
            <person name="Oger P."/>
            <person name="Lesongeur F."/>
            <person name="Rattray J.E."/>
            <person name="Vannier P."/>
            <person name="Michoud G."/>
            <person name="Beauverger M."/>
            <person name="Gayet N."/>
            <person name="Rouxel O."/>
            <person name="Jebbar M."/>
            <person name="Godfroy A."/>
        </authorList>
    </citation>
    <scope>NUCLEOTIDE SEQUENCE [LARGE SCALE GENOMIC DNA]</scope>
    <source>
        <strain evidence="2 3">NCB100</strain>
    </source>
</reference>
<name>A0A127B8S7_9EURY</name>
<feature type="transmembrane region" description="Helical" evidence="1">
    <location>
        <begin position="227"/>
        <end position="246"/>
    </location>
</feature>
<gene>
    <name evidence="2" type="ORF">TQ32_03740</name>
</gene>
<dbReference type="AlphaFoldDB" id="A0A127B8S7"/>
<proteinExistence type="predicted"/>